<evidence type="ECO:0000256" key="3">
    <source>
        <dbReference type="ARBA" id="ARBA00022962"/>
    </source>
</evidence>
<evidence type="ECO:0000313" key="4">
    <source>
        <dbReference type="EMBL" id="VDM32082.1"/>
    </source>
</evidence>
<dbReference type="GO" id="GO:0006529">
    <property type="term" value="P:asparagine biosynthetic process"/>
    <property type="evidence" value="ECO:0007669"/>
    <property type="project" value="UniProtKB-KW"/>
</dbReference>
<dbReference type="InterPro" id="IPR051857">
    <property type="entry name" value="Asn_synthetase_domain"/>
</dbReference>
<sequence>LNSRSHDAIPINFSLGDVGYKAFGAVTPTQNHGPHFRSSDFILLWDGRIYSHLSSVLDAQWLLEEISACDGSNNVIISLFGLLRGPFAFILIKKSAKRIFFGRDKYGRRSLVCNSAISHLGSLSLSDDDTFAEVPASGIYVASAVSGGGFHIDSWYPWSSDHLQFWISHPLNTSVKHEAISNDYKLRTPQGVDGRDPVNVLMNLLREAIAVQVHLPTPVCQMCFKSGSNLCLHARIGVLFSGGLDSTVIAALVDRKCLIVTQTRPPQTLRFCSGYCPIYVVEPPQLLIVFTVSAKFVPSCCLHLQTSYLLKILHFRGCDETDFQRLYSSPESAPDRQTALSSFEELQHLNPSRHWHLVLVKLHFKIIGGLFLIRNFHTKAQADVSVEEVKTIR</sequence>
<evidence type="ECO:0000256" key="1">
    <source>
        <dbReference type="ARBA" id="ARBA00022605"/>
    </source>
</evidence>
<dbReference type="Proteomes" id="UP000274429">
    <property type="component" value="Unassembled WGS sequence"/>
</dbReference>
<reference evidence="6" key="1">
    <citation type="submission" date="2017-02" db="UniProtKB">
        <authorList>
            <consortium name="WormBaseParasite"/>
        </authorList>
    </citation>
    <scope>IDENTIFICATION</scope>
</reference>
<dbReference type="InterPro" id="IPR029055">
    <property type="entry name" value="Ntn_hydrolases_N"/>
</dbReference>
<name>A0A0R3X2Y3_HYDTA</name>
<dbReference type="InterPro" id="IPR014729">
    <property type="entry name" value="Rossmann-like_a/b/a_fold"/>
</dbReference>
<dbReference type="SUPFAM" id="SSF56235">
    <property type="entry name" value="N-terminal nucleophile aminohydrolases (Ntn hydrolases)"/>
    <property type="match status" value="1"/>
</dbReference>
<reference evidence="4 5" key="2">
    <citation type="submission" date="2018-11" db="EMBL/GenBank/DDBJ databases">
        <authorList>
            <consortium name="Pathogen Informatics"/>
        </authorList>
    </citation>
    <scope>NUCLEOTIDE SEQUENCE [LARGE SCALE GENOMIC DNA]</scope>
</reference>
<keyword evidence="5" id="KW-1185">Reference proteome</keyword>
<gene>
    <name evidence="4" type="ORF">TTAC_LOCUS7662</name>
</gene>
<dbReference type="OrthoDB" id="10252281at2759"/>
<keyword evidence="2" id="KW-0061">Asparagine biosynthesis</keyword>
<dbReference type="SUPFAM" id="SSF52402">
    <property type="entry name" value="Adenine nucleotide alpha hydrolases-like"/>
    <property type="match status" value="1"/>
</dbReference>
<dbReference type="EMBL" id="UYWX01020392">
    <property type="protein sequence ID" value="VDM32082.1"/>
    <property type="molecule type" value="Genomic_DNA"/>
</dbReference>
<dbReference type="Gene3D" id="3.60.20.10">
    <property type="entry name" value="Glutamine Phosphoribosylpyrophosphate, subunit 1, domain 1"/>
    <property type="match status" value="1"/>
</dbReference>
<dbReference type="PANTHER" id="PTHR45937:SF1">
    <property type="entry name" value="ASPARAGINE SYNTHETASE DOMAIN-CONTAINING PROTEIN 1"/>
    <property type="match status" value="1"/>
</dbReference>
<accession>A0A0R3X2Y3</accession>
<evidence type="ECO:0000313" key="5">
    <source>
        <dbReference type="Proteomes" id="UP000274429"/>
    </source>
</evidence>
<dbReference type="WBParaSite" id="TTAC_0000767701-mRNA-1">
    <property type="protein sequence ID" value="TTAC_0000767701-mRNA-1"/>
    <property type="gene ID" value="TTAC_0000767701"/>
</dbReference>
<dbReference type="Gene3D" id="3.40.50.620">
    <property type="entry name" value="HUPs"/>
    <property type="match status" value="1"/>
</dbReference>
<evidence type="ECO:0000313" key="6">
    <source>
        <dbReference type="WBParaSite" id="TTAC_0000767701-mRNA-1"/>
    </source>
</evidence>
<keyword evidence="3" id="KW-0315">Glutamine amidotransferase</keyword>
<dbReference type="STRING" id="6205.A0A0R3X2Y3"/>
<dbReference type="AlphaFoldDB" id="A0A0R3X2Y3"/>
<proteinExistence type="predicted"/>
<keyword evidence="1" id="KW-0028">Amino-acid biosynthesis</keyword>
<dbReference type="PANTHER" id="PTHR45937">
    <property type="entry name" value="ASPARAGINE SYNTHETASE DOMAIN-CONTAINING PROTEIN 1"/>
    <property type="match status" value="1"/>
</dbReference>
<evidence type="ECO:0000256" key="2">
    <source>
        <dbReference type="ARBA" id="ARBA00022888"/>
    </source>
</evidence>
<protein>
    <submittedName>
        <fullName evidence="6">Glutamine amidotransferase type-2 domain-containing protein</fullName>
    </submittedName>
</protein>
<organism evidence="6">
    <name type="scientific">Hydatigena taeniaeformis</name>
    <name type="common">Feline tapeworm</name>
    <name type="synonym">Taenia taeniaeformis</name>
    <dbReference type="NCBI Taxonomy" id="6205"/>
    <lineage>
        <taxon>Eukaryota</taxon>
        <taxon>Metazoa</taxon>
        <taxon>Spiralia</taxon>
        <taxon>Lophotrochozoa</taxon>
        <taxon>Platyhelminthes</taxon>
        <taxon>Cestoda</taxon>
        <taxon>Eucestoda</taxon>
        <taxon>Cyclophyllidea</taxon>
        <taxon>Taeniidae</taxon>
        <taxon>Hydatigera</taxon>
    </lineage>
</organism>